<dbReference type="PROSITE" id="PS50014">
    <property type="entry name" value="BROMODOMAIN_2"/>
    <property type="match status" value="1"/>
</dbReference>
<keyword evidence="7" id="KW-1185">Reference proteome</keyword>
<evidence type="ECO:0000256" key="1">
    <source>
        <dbReference type="ARBA" id="ARBA00023117"/>
    </source>
</evidence>
<name>A0AA88VND5_9ASTE</name>
<dbReference type="InterPro" id="IPR036427">
    <property type="entry name" value="Bromodomain-like_sf"/>
</dbReference>
<dbReference type="PRINTS" id="PR00503">
    <property type="entry name" value="BROMODOMAIN"/>
</dbReference>
<accession>A0AA88VND5</accession>
<evidence type="ECO:0000313" key="6">
    <source>
        <dbReference type="EMBL" id="KAK3011302.1"/>
    </source>
</evidence>
<feature type="compositionally biased region" description="Polar residues" evidence="4">
    <location>
        <begin position="353"/>
        <end position="362"/>
    </location>
</feature>
<comment type="caution">
    <text evidence="6">The sequence shown here is derived from an EMBL/GenBank/DDBJ whole genome shotgun (WGS) entry which is preliminary data.</text>
</comment>
<dbReference type="Gene3D" id="1.20.920.10">
    <property type="entry name" value="Bromodomain-like"/>
    <property type="match status" value="1"/>
</dbReference>
<dbReference type="PANTHER" id="PTHR46136:SF19">
    <property type="entry name" value="TRANSCRIPTION FACTOR GTE12"/>
    <property type="match status" value="1"/>
</dbReference>
<evidence type="ECO:0000256" key="4">
    <source>
        <dbReference type="SAM" id="MobiDB-lite"/>
    </source>
</evidence>
<gene>
    <name evidence="6" type="ORF">RJ639_011477</name>
</gene>
<dbReference type="Pfam" id="PF00439">
    <property type="entry name" value="Bromodomain"/>
    <property type="match status" value="1"/>
</dbReference>
<reference evidence="6" key="1">
    <citation type="submission" date="2022-12" db="EMBL/GenBank/DDBJ databases">
        <title>Draft genome assemblies for two species of Escallonia (Escalloniales).</title>
        <authorList>
            <person name="Chanderbali A."/>
            <person name="Dervinis C."/>
            <person name="Anghel I."/>
            <person name="Soltis D."/>
            <person name="Soltis P."/>
            <person name="Zapata F."/>
        </authorList>
    </citation>
    <scope>NUCLEOTIDE SEQUENCE</scope>
    <source>
        <strain evidence="6">UCBG64.0493</strain>
        <tissue evidence="6">Leaf</tissue>
    </source>
</reference>
<feature type="domain" description="Bromo" evidence="5">
    <location>
        <begin position="245"/>
        <end position="317"/>
    </location>
</feature>
<dbReference type="InterPro" id="IPR001487">
    <property type="entry name" value="Bromodomain"/>
</dbReference>
<dbReference type="InterPro" id="IPR052442">
    <property type="entry name" value="Env_Response_Regulator"/>
</dbReference>
<dbReference type="SUPFAM" id="SSF47370">
    <property type="entry name" value="Bromodomain"/>
    <property type="match status" value="1"/>
</dbReference>
<organism evidence="6 7">
    <name type="scientific">Escallonia herrerae</name>
    <dbReference type="NCBI Taxonomy" id="1293975"/>
    <lineage>
        <taxon>Eukaryota</taxon>
        <taxon>Viridiplantae</taxon>
        <taxon>Streptophyta</taxon>
        <taxon>Embryophyta</taxon>
        <taxon>Tracheophyta</taxon>
        <taxon>Spermatophyta</taxon>
        <taxon>Magnoliopsida</taxon>
        <taxon>eudicotyledons</taxon>
        <taxon>Gunneridae</taxon>
        <taxon>Pentapetalae</taxon>
        <taxon>asterids</taxon>
        <taxon>campanulids</taxon>
        <taxon>Escalloniales</taxon>
        <taxon>Escalloniaceae</taxon>
        <taxon>Escallonia</taxon>
    </lineage>
</organism>
<feature type="coiled-coil region" evidence="3">
    <location>
        <begin position="585"/>
        <end position="643"/>
    </location>
</feature>
<evidence type="ECO:0000313" key="7">
    <source>
        <dbReference type="Proteomes" id="UP001188597"/>
    </source>
</evidence>
<feature type="region of interest" description="Disordered" evidence="4">
    <location>
        <begin position="345"/>
        <end position="397"/>
    </location>
</feature>
<dbReference type="EMBL" id="JAVXUP010001464">
    <property type="protein sequence ID" value="KAK3011302.1"/>
    <property type="molecule type" value="Genomic_DNA"/>
</dbReference>
<dbReference type="AlphaFoldDB" id="A0AA88VND5"/>
<feature type="compositionally biased region" description="Basic and acidic residues" evidence="4">
    <location>
        <begin position="381"/>
        <end position="397"/>
    </location>
</feature>
<evidence type="ECO:0000256" key="3">
    <source>
        <dbReference type="SAM" id="Coils"/>
    </source>
</evidence>
<keyword evidence="1 2" id="KW-0103">Bromodomain</keyword>
<dbReference type="PANTHER" id="PTHR46136">
    <property type="entry name" value="TRANSCRIPTION FACTOR GTE8"/>
    <property type="match status" value="1"/>
</dbReference>
<sequence length="724" mass="80172">MAACNFSMDGCIVCITAIRSTWLSTVGRIMLAVTTVVTPTVRGLDGPTSWSEVKAIFVGGGTAAATTGVVVAATSASATLLPFVRHGTDTVCPVLCQRGVTVMVSESQLGELNSSPIQSLQFPAMTVPENVVKRKLKIKITSKNVETEPRSGSCEFGQQHFITDEGNHSFTMNGRQKAVMSKLHNFEHSSDDPNMYSASNLKVRLPMPVSSKRGSLGIEDSHRVKRQKMDRGAKQQCGAILRTLMSHPSAWVFNKPVDPLAMMIPDYFTVISEPMDLGTIKTKLGNDSYISAEEFAADVRLTFSNAMLYNPASNEVHVMARNMNNIFDRRWKSLEARWNTDSKNVDHEHMLSGTAQNSQDTRQTSHKRSLVDVNLSRKKSMSSDEKKKLRKELQEASRGKMTENLRSFLLKLGLICIKTDKIETDIDAFDDETLLELKRLVEGSMNARVTTVEPAKMSKNGGRPFAGNVIHKDLSSERSFGHDNVALNTNSEVKNMLSSGMSKSDPDSDGAASALDEESVCHSPPLSTPATTVMEEGWNSLHEIQVSPQKALRAAMLKSRFADTILKAQQKTLLDHGDKADPVKMQQEKERLERLQREEKARIEAQIRAAEAASRLRAEAELKKQREKEREAARIALQKMERTVELDNLEIIKDLEMFSACSPSELLLDSEEFSEVVNPLERLGLFIKEDYMGDEDDVEEEGAISNGDVLLLNSNLTSGSNLRT</sequence>
<evidence type="ECO:0000259" key="5">
    <source>
        <dbReference type="PROSITE" id="PS50014"/>
    </source>
</evidence>
<proteinExistence type="predicted"/>
<protein>
    <recommendedName>
        <fullName evidence="5">Bromo domain-containing protein</fullName>
    </recommendedName>
</protein>
<dbReference type="Proteomes" id="UP001188597">
    <property type="component" value="Unassembled WGS sequence"/>
</dbReference>
<evidence type="ECO:0000256" key="2">
    <source>
        <dbReference type="PROSITE-ProRule" id="PRU00035"/>
    </source>
</evidence>
<dbReference type="SMART" id="SM00297">
    <property type="entry name" value="BROMO"/>
    <property type="match status" value="1"/>
</dbReference>
<feature type="region of interest" description="Disordered" evidence="4">
    <location>
        <begin position="497"/>
        <end position="531"/>
    </location>
</feature>
<keyword evidence="3" id="KW-0175">Coiled coil</keyword>